<dbReference type="SMART" id="SM00020">
    <property type="entry name" value="Tryp_SPc"/>
    <property type="match status" value="1"/>
</dbReference>
<dbReference type="Gene3D" id="2.40.10.10">
    <property type="entry name" value="Trypsin-like serine proteases"/>
    <property type="match status" value="1"/>
</dbReference>
<dbReference type="PANTHER" id="PTHR24252">
    <property type="entry name" value="ACROSIN-RELATED"/>
    <property type="match status" value="1"/>
</dbReference>
<dbReference type="OrthoDB" id="546450at2759"/>
<keyword evidence="8" id="KW-0812">Transmembrane</keyword>
<dbReference type="PROSITE" id="PS50240">
    <property type="entry name" value="TRYPSIN_DOM"/>
    <property type="match status" value="1"/>
</dbReference>
<dbReference type="InterPro" id="IPR018114">
    <property type="entry name" value="TRYPSIN_HIS"/>
</dbReference>
<evidence type="ECO:0000256" key="4">
    <source>
        <dbReference type="ARBA" id="ARBA00023157"/>
    </source>
</evidence>
<keyword evidence="3 5" id="KW-0720">Serine protease</keyword>
<dbReference type="InterPro" id="IPR043504">
    <property type="entry name" value="Peptidase_S1_PA_chymotrypsin"/>
</dbReference>
<gene>
    <name evidence="8" type="ORF">KP79_PYT22701</name>
</gene>
<keyword evidence="4" id="KW-1015">Disulfide bond</keyword>
<feature type="domain" description="Peptidase S1" evidence="7">
    <location>
        <begin position="84"/>
        <end position="315"/>
    </location>
</feature>
<dbReference type="PANTHER" id="PTHR24252:SF10">
    <property type="entry name" value="SERINE PROTEASE 56"/>
    <property type="match status" value="1"/>
</dbReference>
<evidence type="ECO:0000256" key="2">
    <source>
        <dbReference type="ARBA" id="ARBA00022801"/>
    </source>
</evidence>
<feature type="chain" id="PRO_5011967592" evidence="6">
    <location>
        <begin position="19"/>
        <end position="324"/>
    </location>
</feature>
<dbReference type="PRINTS" id="PR00722">
    <property type="entry name" value="CHYMOTRYPSIN"/>
</dbReference>
<proteinExistence type="predicted"/>
<dbReference type="PROSITE" id="PS00134">
    <property type="entry name" value="TRYPSIN_HIS"/>
    <property type="match status" value="1"/>
</dbReference>
<keyword evidence="8" id="KW-0472">Membrane</keyword>
<evidence type="ECO:0000256" key="6">
    <source>
        <dbReference type="SAM" id="SignalP"/>
    </source>
</evidence>
<evidence type="ECO:0000259" key="7">
    <source>
        <dbReference type="PROSITE" id="PS50240"/>
    </source>
</evidence>
<keyword evidence="6" id="KW-0732">Signal</keyword>
<feature type="signal peptide" evidence="6">
    <location>
        <begin position="1"/>
        <end position="18"/>
    </location>
</feature>
<name>A0A210PS19_MIZYE</name>
<evidence type="ECO:0000313" key="9">
    <source>
        <dbReference type="Proteomes" id="UP000242188"/>
    </source>
</evidence>
<evidence type="ECO:0000256" key="1">
    <source>
        <dbReference type="ARBA" id="ARBA00022670"/>
    </source>
</evidence>
<evidence type="ECO:0000313" key="8">
    <source>
        <dbReference type="EMBL" id="OWF39281.1"/>
    </source>
</evidence>
<comment type="caution">
    <text evidence="8">The sequence shown here is derived from an EMBL/GenBank/DDBJ whole genome shotgun (WGS) entry which is preliminary data.</text>
</comment>
<dbReference type="InterPro" id="IPR001314">
    <property type="entry name" value="Peptidase_S1A"/>
</dbReference>
<sequence length="324" mass="35006">MASIQIILILLGLSISRATDLCTSQSGGSCVNKYFNSCMSGYYYSTTGCSRNEEICCIPPSRVPSQTLQPGQCGIQTNVGTNRIVGGTPAAVGEFPWQVSMQSHGQHVCGGILIADQWVLTAAHCFRENKNPFAWTVVLGEHDRAVLEGYEKLEKVETLFIHSQFDETSFTNDIAIVKLGDRINIDGQYVRSVCLPGMNDTYDNMICSITGWGAAFTGGHGTHALYKADLPLISNQVCSYLMDRTIPGTEICAGQKHGGVDSCQGDSGGPLVCLKNGKWNVVGIVSWGYSCAQAYTPGVYTRVQSYLTWIYQVMASYGAATVLG</sequence>
<dbReference type="CDD" id="cd00190">
    <property type="entry name" value="Tryp_SPc"/>
    <property type="match status" value="1"/>
</dbReference>
<dbReference type="InterPro" id="IPR009003">
    <property type="entry name" value="Peptidase_S1_PA"/>
</dbReference>
<keyword evidence="1 5" id="KW-0645">Protease</keyword>
<accession>A0A210PS19</accession>
<protein>
    <submittedName>
        <fullName evidence="8">Transmembrane protease serine 3</fullName>
    </submittedName>
</protein>
<dbReference type="Pfam" id="PF00089">
    <property type="entry name" value="Trypsin"/>
    <property type="match status" value="1"/>
</dbReference>
<evidence type="ECO:0000256" key="3">
    <source>
        <dbReference type="ARBA" id="ARBA00022825"/>
    </source>
</evidence>
<dbReference type="GO" id="GO:0004252">
    <property type="term" value="F:serine-type endopeptidase activity"/>
    <property type="evidence" value="ECO:0007669"/>
    <property type="project" value="InterPro"/>
</dbReference>
<evidence type="ECO:0000256" key="5">
    <source>
        <dbReference type="RuleBase" id="RU363034"/>
    </source>
</evidence>
<dbReference type="InterPro" id="IPR001254">
    <property type="entry name" value="Trypsin_dom"/>
</dbReference>
<dbReference type="EMBL" id="NEDP02005532">
    <property type="protein sequence ID" value="OWF39281.1"/>
    <property type="molecule type" value="Genomic_DNA"/>
</dbReference>
<keyword evidence="2 5" id="KW-0378">Hydrolase</keyword>
<dbReference type="PROSITE" id="PS00135">
    <property type="entry name" value="TRYPSIN_SER"/>
    <property type="match status" value="1"/>
</dbReference>
<keyword evidence="9" id="KW-1185">Reference proteome</keyword>
<dbReference type="Proteomes" id="UP000242188">
    <property type="component" value="Unassembled WGS sequence"/>
</dbReference>
<dbReference type="SUPFAM" id="SSF50494">
    <property type="entry name" value="Trypsin-like serine proteases"/>
    <property type="match status" value="1"/>
</dbReference>
<dbReference type="FunFam" id="2.40.10.10:FF:000003">
    <property type="entry name" value="Transmembrane serine protease 3"/>
    <property type="match status" value="1"/>
</dbReference>
<dbReference type="AlphaFoldDB" id="A0A210PS19"/>
<dbReference type="GO" id="GO:0006508">
    <property type="term" value="P:proteolysis"/>
    <property type="evidence" value="ECO:0007669"/>
    <property type="project" value="UniProtKB-KW"/>
</dbReference>
<dbReference type="InterPro" id="IPR033116">
    <property type="entry name" value="TRYPSIN_SER"/>
</dbReference>
<dbReference type="STRING" id="6573.A0A210PS19"/>
<reference evidence="8 9" key="1">
    <citation type="journal article" date="2017" name="Nat. Ecol. Evol.">
        <title>Scallop genome provides insights into evolution of bilaterian karyotype and development.</title>
        <authorList>
            <person name="Wang S."/>
            <person name="Zhang J."/>
            <person name="Jiao W."/>
            <person name="Li J."/>
            <person name="Xun X."/>
            <person name="Sun Y."/>
            <person name="Guo X."/>
            <person name="Huan P."/>
            <person name="Dong B."/>
            <person name="Zhang L."/>
            <person name="Hu X."/>
            <person name="Sun X."/>
            <person name="Wang J."/>
            <person name="Zhao C."/>
            <person name="Wang Y."/>
            <person name="Wang D."/>
            <person name="Huang X."/>
            <person name="Wang R."/>
            <person name="Lv J."/>
            <person name="Li Y."/>
            <person name="Zhang Z."/>
            <person name="Liu B."/>
            <person name="Lu W."/>
            <person name="Hui Y."/>
            <person name="Liang J."/>
            <person name="Zhou Z."/>
            <person name="Hou R."/>
            <person name="Li X."/>
            <person name="Liu Y."/>
            <person name="Li H."/>
            <person name="Ning X."/>
            <person name="Lin Y."/>
            <person name="Zhao L."/>
            <person name="Xing Q."/>
            <person name="Dou J."/>
            <person name="Li Y."/>
            <person name="Mao J."/>
            <person name="Guo H."/>
            <person name="Dou H."/>
            <person name="Li T."/>
            <person name="Mu C."/>
            <person name="Jiang W."/>
            <person name="Fu Q."/>
            <person name="Fu X."/>
            <person name="Miao Y."/>
            <person name="Liu J."/>
            <person name="Yu Q."/>
            <person name="Li R."/>
            <person name="Liao H."/>
            <person name="Li X."/>
            <person name="Kong Y."/>
            <person name="Jiang Z."/>
            <person name="Chourrout D."/>
            <person name="Li R."/>
            <person name="Bao Z."/>
        </authorList>
    </citation>
    <scope>NUCLEOTIDE SEQUENCE [LARGE SCALE GENOMIC DNA]</scope>
    <source>
        <strain evidence="8 9">PY_sf001</strain>
    </source>
</reference>
<organism evidence="8 9">
    <name type="scientific">Mizuhopecten yessoensis</name>
    <name type="common">Japanese scallop</name>
    <name type="synonym">Patinopecten yessoensis</name>
    <dbReference type="NCBI Taxonomy" id="6573"/>
    <lineage>
        <taxon>Eukaryota</taxon>
        <taxon>Metazoa</taxon>
        <taxon>Spiralia</taxon>
        <taxon>Lophotrochozoa</taxon>
        <taxon>Mollusca</taxon>
        <taxon>Bivalvia</taxon>
        <taxon>Autobranchia</taxon>
        <taxon>Pteriomorphia</taxon>
        <taxon>Pectinida</taxon>
        <taxon>Pectinoidea</taxon>
        <taxon>Pectinidae</taxon>
        <taxon>Mizuhopecten</taxon>
    </lineage>
</organism>